<proteinExistence type="predicted"/>
<reference evidence="1" key="1">
    <citation type="submission" date="2021-03" db="EMBL/GenBank/DDBJ databases">
        <authorList>
            <consortium name="DOE Joint Genome Institute"/>
            <person name="Ahrendt S."/>
            <person name="Looney B.P."/>
            <person name="Miyauchi S."/>
            <person name="Morin E."/>
            <person name="Drula E."/>
            <person name="Courty P.E."/>
            <person name="Chicoki N."/>
            <person name="Fauchery L."/>
            <person name="Kohler A."/>
            <person name="Kuo A."/>
            <person name="Labutti K."/>
            <person name="Pangilinan J."/>
            <person name="Lipzen A."/>
            <person name="Riley R."/>
            <person name="Andreopoulos W."/>
            <person name="He G."/>
            <person name="Johnson J."/>
            <person name="Barry K.W."/>
            <person name="Grigoriev I.V."/>
            <person name="Nagy L."/>
            <person name="Hibbett D."/>
            <person name="Henrissat B."/>
            <person name="Matheny P.B."/>
            <person name="Labbe J."/>
            <person name="Martin F."/>
        </authorList>
    </citation>
    <scope>NUCLEOTIDE SEQUENCE</scope>
    <source>
        <strain evidence="1">HHB10654</strain>
    </source>
</reference>
<dbReference type="EMBL" id="MU277187">
    <property type="protein sequence ID" value="KAI0068736.1"/>
    <property type="molecule type" value="Genomic_DNA"/>
</dbReference>
<accession>A0ACB8TK27</accession>
<dbReference type="Proteomes" id="UP000814140">
    <property type="component" value="Unassembled WGS sequence"/>
</dbReference>
<name>A0ACB8TK27_9AGAM</name>
<keyword evidence="2" id="KW-1185">Reference proteome</keyword>
<evidence type="ECO:0000313" key="2">
    <source>
        <dbReference type="Proteomes" id="UP000814140"/>
    </source>
</evidence>
<reference evidence="1" key="2">
    <citation type="journal article" date="2022" name="New Phytol.">
        <title>Evolutionary transition to the ectomycorrhizal habit in the genomes of a hyperdiverse lineage of mushroom-forming fungi.</title>
        <authorList>
            <person name="Looney B."/>
            <person name="Miyauchi S."/>
            <person name="Morin E."/>
            <person name="Drula E."/>
            <person name="Courty P.E."/>
            <person name="Kohler A."/>
            <person name="Kuo A."/>
            <person name="LaButti K."/>
            <person name="Pangilinan J."/>
            <person name="Lipzen A."/>
            <person name="Riley R."/>
            <person name="Andreopoulos W."/>
            <person name="He G."/>
            <person name="Johnson J."/>
            <person name="Nolan M."/>
            <person name="Tritt A."/>
            <person name="Barry K.W."/>
            <person name="Grigoriev I.V."/>
            <person name="Nagy L.G."/>
            <person name="Hibbett D."/>
            <person name="Henrissat B."/>
            <person name="Matheny P.B."/>
            <person name="Labbe J."/>
            <person name="Martin F.M."/>
        </authorList>
    </citation>
    <scope>NUCLEOTIDE SEQUENCE</scope>
    <source>
        <strain evidence="1">HHB10654</strain>
    </source>
</reference>
<sequence>MAGERLFLTFSPREECKRWATRIGMEELSEGERETAYARALQLLVQQTDALRSDYGLILTSDFEGHVDIASASDIRKVSLPSRLSTFFETTWPEEGNEMLGQSDVFPRRVGRWNVSIEGPKPVCDFLYTLQCIVPGLLLVGIDEIDDSIEECAKRALPLAGWIEEHRESLETVLGEAARCRDLWIAAGRYIKSYETKLLGYYRDDEELDDEDDAREWDDYEAEEWELDDPQTPDDETRIMFSEWEKAKGPVDTCDPDCEYCASTKAGSGRNFHSGLTSLKDLSRSVRSTRCCPEIHPVE</sequence>
<evidence type="ECO:0000313" key="1">
    <source>
        <dbReference type="EMBL" id="KAI0068736.1"/>
    </source>
</evidence>
<organism evidence="1 2">
    <name type="scientific">Artomyces pyxidatus</name>
    <dbReference type="NCBI Taxonomy" id="48021"/>
    <lineage>
        <taxon>Eukaryota</taxon>
        <taxon>Fungi</taxon>
        <taxon>Dikarya</taxon>
        <taxon>Basidiomycota</taxon>
        <taxon>Agaricomycotina</taxon>
        <taxon>Agaricomycetes</taxon>
        <taxon>Russulales</taxon>
        <taxon>Auriscalpiaceae</taxon>
        <taxon>Artomyces</taxon>
    </lineage>
</organism>
<gene>
    <name evidence="1" type="ORF">BV25DRAFT_1986314</name>
</gene>
<protein>
    <submittedName>
        <fullName evidence="1">Uncharacterized protein</fullName>
    </submittedName>
</protein>
<comment type="caution">
    <text evidence="1">The sequence shown here is derived from an EMBL/GenBank/DDBJ whole genome shotgun (WGS) entry which is preliminary data.</text>
</comment>